<dbReference type="EMBL" id="CACRTR010000023">
    <property type="protein sequence ID" value="VYU74975.1"/>
    <property type="molecule type" value="Genomic_DNA"/>
</dbReference>
<dbReference type="InterPro" id="IPR018211">
    <property type="entry name" value="ADH_Fe_CS"/>
</dbReference>
<evidence type="ECO:0000256" key="3">
    <source>
        <dbReference type="ARBA" id="ARBA00023027"/>
    </source>
</evidence>
<dbReference type="FunFam" id="3.40.50.1970:FF:000003">
    <property type="entry name" value="Alcohol dehydrogenase, iron-containing"/>
    <property type="match status" value="1"/>
</dbReference>
<sequence>MKEFNFYLPVKILFGEGIRNKVAQEAKVYGIKKPLIITDSFLKETEWGKLITEQFYGAVVFDKVIPNPTIASVNECADYFKKNNCDGIVAFGGGSTLDTAKACATLAYNNESIAVFLDGNGENKQIASQYAPIIAIPSTSGTGSEVSQYAVITDEKTKIKDSITSADIYPKVALIDPEITWDLPKALTVSTGLDVLSHAIESITSTIDNPLTDILAAEAIRIVLEWLPKCLQIGNNEARAQMAYASMLAGIAMSHCCGTLPHGMGCPLSGHCGVPHGLAVGVLQSRVLKMIEKQCDNHLKRLINYLDRKYESTNQISATDALIYKINNLFEELGYDQNLKEFNITDEQIKRMAEDALIHGCTSLTPVKISKDEIIKLYQEIQ</sequence>
<keyword evidence="3" id="KW-0520">NAD</keyword>
<dbReference type="EC" id="1.1.1.244" evidence="6"/>
<evidence type="ECO:0000259" key="4">
    <source>
        <dbReference type="Pfam" id="PF00465"/>
    </source>
</evidence>
<reference evidence="6" key="1">
    <citation type="submission" date="2019-11" db="EMBL/GenBank/DDBJ databases">
        <authorList>
            <person name="Feng L."/>
        </authorList>
    </citation>
    <scope>NUCLEOTIDE SEQUENCE</scope>
    <source>
        <strain evidence="6">ElimosumLFYP34</strain>
    </source>
</reference>
<evidence type="ECO:0000313" key="6">
    <source>
        <dbReference type="EMBL" id="VYU74975.1"/>
    </source>
</evidence>
<dbReference type="SUPFAM" id="SSF56796">
    <property type="entry name" value="Dehydroquinate synthase-like"/>
    <property type="match status" value="1"/>
</dbReference>
<dbReference type="InterPro" id="IPR039697">
    <property type="entry name" value="Alcohol_dehydrogenase_Fe"/>
</dbReference>
<gene>
    <name evidence="6" type="primary">mdh</name>
    <name evidence="6" type="ORF">ELLFYP34_01185</name>
</gene>
<feature type="domain" description="Fe-containing alcohol dehydrogenase-like C-terminal" evidence="5">
    <location>
        <begin position="188"/>
        <end position="380"/>
    </location>
</feature>
<feature type="domain" description="Alcohol dehydrogenase iron-type/glycerol dehydrogenase GldA" evidence="4">
    <location>
        <begin position="9"/>
        <end position="177"/>
    </location>
</feature>
<evidence type="ECO:0000259" key="5">
    <source>
        <dbReference type="Pfam" id="PF25137"/>
    </source>
</evidence>
<evidence type="ECO:0000256" key="2">
    <source>
        <dbReference type="ARBA" id="ARBA00023002"/>
    </source>
</evidence>
<dbReference type="InterPro" id="IPR001670">
    <property type="entry name" value="ADH_Fe/GldA"/>
</dbReference>
<dbReference type="Pfam" id="PF00465">
    <property type="entry name" value="Fe-ADH"/>
    <property type="match status" value="1"/>
</dbReference>
<dbReference type="PANTHER" id="PTHR11496">
    <property type="entry name" value="ALCOHOL DEHYDROGENASE"/>
    <property type="match status" value="1"/>
</dbReference>
<dbReference type="Pfam" id="PF25137">
    <property type="entry name" value="ADH_Fe_C"/>
    <property type="match status" value="1"/>
</dbReference>
<dbReference type="GO" id="GO:0046872">
    <property type="term" value="F:metal ion binding"/>
    <property type="evidence" value="ECO:0007669"/>
    <property type="project" value="InterPro"/>
</dbReference>
<dbReference type="GO" id="GO:0050093">
    <property type="term" value="F:methanol dehydrogenase (NAD+) activity"/>
    <property type="evidence" value="ECO:0007669"/>
    <property type="project" value="UniProtKB-EC"/>
</dbReference>
<dbReference type="InterPro" id="IPR056798">
    <property type="entry name" value="ADH_Fe_C"/>
</dbReference>
<dbReference type="PROSITE" id="PS00913">
    <property type="entry name" value="ADH_IRON_1"/>
    <property type="match status" value="1"/>
</dbReference>
<dbReference type="CDD" id="cd08551">
    <property type="entry name" value="Fe-ADH"/>
    <property type="match status" value="1"/>
</dbReference>
<dbReference type="Gene3D" id="1.20.1090.10">
    <property type="entry name" value="Dehydroquinate synthase-like - alpha domain"/>
    <property type="match status" value="1"/>
</dbReference>
<comment type="similarity">
    <text evidence="1">Belongs to the iron-containing alcohol dehydrogenase family.</text>
</comment>
<accession>A0A6N3HDU4</accession>
<organism evidence="6">
    <name type="scientific">Eubacterium limosum</name>
    <dbReference type="NCBI Taxonomy" id="1736"/>
    <lineage>
        <taxon>Bacteria</taxon>
        <taxon>Bacillati</taxon>
        <taxon>Bacillota</taxon>
        <taxon>Clostridia</taxon>
        <taxon>Eubacteriales</taxon>
        <taxon>Eubacteriaceae</taxon>
        <taxon>Eubacterium</taxon>
    </lineage>
</organism>
<name>A0A6N3HDU4_EUBLI</name>
<keyword evidence="2 6" id="KW-0560">Oxidoreductase</keyword>
<protein>
    <submittedName>
        <fullName evidence="6">NAD-dependent methanol dehydrogenase</fullName>
        <ecNumber evidence="6">1.1.1.244</ecNumber>
    </submittedName>
</protein>
<dbReference type="PANTHER" id="PTHR11496:SF102">
    <property type="entry name" value="ALCOHOL DEHYDROGENASE 4"/>
    <property type="match status" value="1"/>
</dbReference>
<evidence type="ECO:0000256" key="1">
    <source>
        <dbReference type="ARBA" id="ARBA00007358"/>
    </source>
</evidence>
<dbReference type="AlphaFoldDB" id="A0A6N3HDU4"/>
<dbReference type="Gene3D" id="3.40.50.1970">
    <property type="match status" value="1"/>
</dbReference>
<proteinExistence type="inferred from homology"/>